<evidence type="ECO:0000313" key="4">
    <source>
        <dbReference type="Proteomes" id="UP000636479"/>
    </source>
</evidence>
<feature type="compositionally biased region" description="Basic residues" evidence="1">
    <location>
        <begin position="151"/>
        <end position="161"/>
    </location>
</feature>
<keyword evidence="2" id="KW-0732">Signal</keyword>
<feature type="compositionally biased region" description="Polar residues" evidence="1">
    <location>
        <begin position="255"/>
        <end position="270"/>
    </location>
</feature>
<evidence type="ECO:0000256" key="1">
    <source>
        <dbReference type="SAM" id="MobiDB-lite"/>
    </source>
</evidence>
<feature type="compositionally biased region" description="Acidic residues" evidence="1">
    <location>
        <begin position="189"/>
        <end position="208"/>
    </location>
</feature>
<comment type="caution">
    <text evidence="3">The sequence shown here is derived from an EMBL/GenBank/DDBJ whole genome shotgun (WGS) entry which is preliminary data.</text>
</comment>
<accession>A0A8H6VWR9</accession>
<organism evidence="3 4">
    <name type="scientific">Mycena indigotica</name>
    <dbReference type="NCBI Taxonomy" id="2126181"/>
    <lineage>
        <taxon>Eukaryota</taxon>
        <taxon>Fungi</taxon>
        <taxon>Dikarya</taxon>
        <taxon>Basidiomycota</taxon>
        <taxon>Agaricomycotina</taxon>
        <taxon>Agaricomycetes</taxon>
        <taxon>Agaricomycetidae</taxon>
        <taxon>Agaricales</taxon>
        <taxon>Marasmiineae</taxon>
        <taxon>Mycenaceae</taxon>
        <taxon>Mycena</taxon>
    </lineage>
</organism>
<gene>
    <name evidence="3" type="ORF">MIND_00921200</name>
</gene>
<feature type="region of interest" description="Disordered" evidence="1">
    <location>
        <begin position="132"/>
        <end position="275"/>
    </location>
</feature>
<proteinExistence type="predicted"/>
<name>A0A8H6VWR9_9AGAR</name>
<keyword evidence="4" id="KW-1185">Reference proteome</keyword>
<feature type="region of interest" description="Disordered" evidence="1">
    <location>
        <begin position="347"/>
        <end position="396"/>
    </location>
</feature>
<sequence length="396" mass="44443">MHLVCVYVLLCECDCASSNTTTTCLLWFYPSPMETNPTFLKAKAAFEHHLATVDLKKAPPEGLTSLVCKFGLTTDVREALAEVVRTHGCSMSVYELDEEQTKKIDPRRKGRLTHTFFTVTAAAQQAYLAANPGAENMVRPRLKPGPMRNPLRPKKSPRQRKLQLVQPAKKLKKMVGELGQEVEGKSSENEEDSIQDEDDSTEEEESVVETEKLPRVKQQQQPRLPTGRLIVPSTSGNKNQSSKSQFYMRAPVCDETSSPTPAHYHNQANSHNRDSRSAMFLEDTDAESDSGELIGGYTVAASDFDTCMYELAALVELFPAESRSRKQREIKEGVKRAVRNMDRMRTSEGAYRKRKWEEWEEDVQPTASSGKGKEKATKQLRQVSVLGSPASKKRRA</sequence>
<dbReference type="AlphaFoldDB" id="A0A8H6VWR9"/>
<dbReference type="RefSeq" id="XP_037217253.1">
    <property type="nucleotide sequence ID" value="XM_037365841.1"/>
</dbReference>
<feature type="compositionally biased region" description="Polar residues" evidence="1">
    <location>
        <begin position="232"/>
        <end position="245"/>
    </location>
</feature>
<dbReference type="GeneID" id="59348357"/>
<dbReference type="Proteomes" id="UP000636479">
    <property type="component" value="Unassembled WGS sequence"/>
</dbReference>
<feature type="chain" id="PRO_5034408917" evidence="2">
    <location>
        <begin position="19"/>
        <end position="396"/>
    </location>
</feature>
<protein>
    <submittedName>
        <fullName evidence="3">Uncharacterized protein</fullName>
    </submittedName>
</protein>
<feature type="signal peptide" evidence="2">
    <location>
        <begin position="1"/>
        <end position="18"/>
    </location>
</feature>
<evidence type="ECO:0000256" key="2">
    <source>
        <dbReference type="SAM" id="SignalP"/>
    </source>
</evidence>
<dbReference type="EMBL" id="JACAZF010000008">
    <property type="protein sequence ID" value="KAF7296894.1"/>
    <property type="molecule type" value="Genomic_DNA"/>
</dbReference>
<reference evidence="3" key="1">
    <citation type="submission" date="2020-05" db="EMBL/GenBank/DDBJ databases">
        <title>Mycena genomes resolve the evolution of fungal bioluminescence.</title>
        <authorList>
            <person name="Tsai I.J."/>
        </authorList>
    </citation>
    <scope>NUCLEOTIDE SEQUENCE</scope>
    <source>
        <strain evidence="3">171206Taipei</strain>
    </source>
</reference>
<evidence type="ECO:0000313" key="3">
    <source>
        <dbReference type="EMBL" id="KAF7296894.1"/>
    </source>
</evidence>